<dbReference type="PANTHER" id="PTHR43421">
    <property type="entry name" value="METALLOPROTEASE PMBA"/>
    <property type="match status" value="1"/>
</dbReference>
<dbReference type="Gene3D" id="3.30.2290.10">
    <property type="entry name" value="PmbA/TldD superfamily"/>
    <property type="match status" value="1"/>
</dbReference>
<dbReference type="RefSeq" id="WP_350342805.1">
    <property type="nucleotide sequence ID" value="NZ_CP158367.1"/>
</dbReference>
<proteinExistence type="predicted"/>
<dbReference type="Pfam" id="PF19289">
    <property type="entry name" value="PmbA_TldD_3rd"/>
    <property type="match status" value="1"/>
</dbReference>
<accession>A0AAU7VJ67</accession>
<dbReference type="AlphaFoldDB" id="A0AAU7VJ67"/>
<protein>
    <submittedName>
        <fullName evidence="2">Metallopeptidase TldD-related protein</fullName>
    </submittedName>
</protein>
<dbReference type="EMBL" id="CP158367">
    <property type="protein sequence ID" value="XBX74047.1"/>
    <property type="molecule type" value="Genomic_DNA"/>
</dbReference>
<dbReference type="GO" id="GO:0005829">
    <property type="term" value="C:cytosol"/>
    <property type="evidence" value="ECO:0007669"/>
    <property type="project" value="TreeGrafter"/>
</dbReference>
<reference evidence="2" key="2">
    <citation type="submission" date="2024-06" db="EMBL/GenBank/DDBJ databases">
        <authorList>
            <person name="Petrova K.O."/>
            <person name="Toshchakov S.V."/>
            <person name="Boltjanskaja Y.V."/>
            <person name="Kevbrin V."/>
        </authorList>
    </citation>
    <scope>NUCLEOTIDE SEQUENCE</scope>
    <source>
        <strain evidence="2">Z-910T</strain>
    </source>
</reference>
<name>A0AAU7VJ67_9FIRM</name>
<evidence type="ECO:0000259" key="1">
    <source>
        <dbReference type="Pfam" id="PF19289"/>
    </source>
</evidence>
<gene>
    <name evidence="2" type="ORF">PRVXT_002067</name>
</gene>
<dbReference type="GO" id="GO:0008237">
    <property type="term" value="F:metallopeptidase activity"/>
    <property type="evidence" value="ECO:0007669"/>
    <property type="project" value="InterPro"/>
</dbReference>
<dbReference type="InterPro" id="IPR047657">
    <property type="entry name" value="PmbA"/>
</dbReference>
<dbReference type="GO" id="GO:0006508">
    <property type="term" value="P:proteolysis"/>
    <property type="evidence" value="ECO:0007669"/>
    <property type="project" value="InterPro"/>
</dbReference>
<evidence type="ECO:0000313" key="2">
    <source>
        <dbReference type="EMBL" id="XBX74047.1"/>
    </source>
</evidence>
<dbReference type="PANTHER" id="PTHR43421:SF1">
    <property type="entry name" value="METALLOPROTEASE PMBA"/>
    <property type="match status" value="1"/>
</dbReference>
<reference evidence="2" key="1">
    <citation type="journal article" date="2013" name="Extremophiles">
        <title>Proteinivorax tanatarense gen. nov., sp. nov., an anaerobic, haloalkaliphilic, proteolytic bacterium isolated from a decaying algal bloom, and proposal of Proteinivoraceae fam. nov.</title>
        <authorList>
            <person name="Kevbrin V."/>
            <person name="Boltyanskaya Y."/>
            <person name="Zhilina T."/>
            <person name="Kolganova T."/>
            <person name="Lavrentjeva E."/>
            <person name="Kuznetsov B."/>
        </authorList>
    </citation>
    <scope>NUCLEOTIDE SEQUENCE</scope>
    <source>
        <strain evidence="2">Z-910T</strain>
    </source>
</reference>
<dbReference type="InterPro" id="IPR036059">
    <property type="entry name" value="TldD/PmbA_sf"/>
</dbReference>
<sequence length="430" mass="48851">MELLKLCLNQLKDKGAQKAEVNVSKEIKEEMNINSGEVSLLRSLEEYNIEMTAFIDQKKDVIKLNKIDELSIEQAAMEVTQNAKNSEPDPANDIPNGELKKEFKDSETQLDVEMMHRRLKEFIKDVNEQYDRLVIEEAILEHNKIKSYYQNTGGVELYSEDSQYNFTVMFFAKENKKTSSFNYTVQTTKDLDRAILQLGALSNLLEQSIDHLEPKAIEQKKFTGDVIITPDCMSAMTYFLLSHLSNQYMISGISKFKGKIGEKLLDEKLTIKTEPDSRKLALKDYFGKDGFVNRNDYLFQAGVLKNYLLNYYGALKTGFERGPSTSVYSGIVIEPGDKSFDEMVKSMDQGIILARFSGGQPAPNGDFSGIAKNSYYVKDGKIQYPIKETMISGNLFDMLKDIKAISKERLNNGQTLMPYIQLRNAVISSK</sequence>
<dbReference type="InterPro" id="IPR045569">
    <property type="entry name" value="Metalloprtase-TldD/E_C"/>
</dbReference>
<organism evidence="2">
    <name type="scientific">Proteinivorax tanatarense</name>
    <dbReference type="NCBI Taxonomy" id="1260629"/>
    <lineage>
        <taxon>Bacteria</taxon>
        <taxon>Bacillati</taxon>
        <taxon>Bacillota</taxon>
        <taxon>Clostridia</taxon>
        <taxon>Eubacteriales</taxon>
        <taxon>Proteinivoracaceae</taxon>
        <taxon>Proteinivorax</taxon>
    </lineage>
</organism>
<feature type="domain" description="Metalloprotease TldD/E C-terminal" evidence="1">
    <location>
        <begin position="225"/>
        <end position="428"/>
    </location>
</feature>
<dbReference type="SUPFAM" id="SSF111283">
    <property type="entry name" value="Putative modulator of DNA gyrase, PmbA/TldD"/>
    <property type="match status" value="1"/>
</dbReference>
<dbReference type="InterPro" id="IPR035068">
    <property type="entry name" value="TldD/PmbA_N"/>
</dbReference>